<evidence type="ECO:0000256" key="2">
    <source>
        <dbReference type="ARBA" id="ARBA00005155"/>
    </source>
</evidence>
<gene>
    <name evidence="8" type="ORF">GCM10007933_10410</name>
</gene>
<comment type="caution">
    <text evidence="8">The sequence shown here is derived from an EMBL/GenBank/DDBJ whole genome shotgun (WGS) entry which is preliminary data.</text>
</comment>
<dbReference type="PANTHER" id="PTHR33712:SF7">
    <property type="entry name" value="LIGHT-INDEPENDENT PROTOCHLOROPHYLLIDE REDUCTASE SUBUNIT B"/>
    <property type="match status" value="1"/>
</dbReference>
<dbReference type="NCBIfam" id="TIGR01285">
    <property type="entry name" value="nifN"/>
    <property type="match status" value="1"/>
</dbReference>
<comment type="similarity">
    <text evidence="3 6">Belongs to the NifD/NifK/NifE/NifN family.</text>
</comment>
<evidence type="ECO:0000256" key="3">
    <source>
        <dbReference type="ARBA" id="ARBA00011002"/>
    </source>
</evidence>
<dbReference type="EMBL" id="BSPX01000010">
    <property type="protein sequence ID" value="GLT21589.1"/>
    <property type="molecule type" value="Genomic_DNA"/>
</dbReference>
<name>A0ABQ6F9H4_9RHOO</name>
<comment type="pathway">
    <text evidence="2">Cofactor biosynthesis; Fe-Mo cofactor biosynthesis.</text>
</comment>
<dbReference type="Gene3D" id="3.40.50.1980">
    <property type="entry name" value="Nitrogenase molybdenum iron protein domain"/>
    <property type="match status" value="3"/>
</dbReference>
<dbReference type="Proteomes" id="UP001157167">
    <property type="component" value="Unassembled WGS sequence"/>
</dbReference>
<feature type="domain" description="Nitrogenase/oxidoreductase component 1" evidence="7">
    <location>
        <begin position="19"/>
        <end position="430"/>
    </location>
</feature>
<dbReference type="Pfam" id="PF00148">
    <property type="entry name" value="Oxidored_nitro"/>
    <property type="match status" value="1"/>
</dbReference>
<evidence type="ECO:0000259" key="7">
    <source>
        <dbReference type="Pfam" id="PF00148"/>
    </source>
</evidence>
<dbReference type="Gene3D" id="6.10.250.1090">
    <property type="match status" value="1"/>
</dbReference>
<evidence type="ECO:0000313" key="8">
    <source>
        <dbReference type="EMBL" id="GLT21589.1"/>
    </source>
</evidence>
<keyword evidence="9" id="KW-1185">Reference proteome</keyword>
<evidence type="ECO:0000256" key="1">
    <source>
        <dbReference type="ARBA" id="ARBA00003171"/>
    </source>
</evidence>
<dbReference type="PANTHER" id="PTHR33712">
    <property type="entry name" value="LIGHT-INDEPENDENT PROTOCHLOROPHYLLIDE REDUCTASE SUBUNIT B"/>
    <property type="match status" value="1"/>
</dbReference>
<dbReference type="InterPro" id="IPR005975">
    <property type="entry name" value="Nase_Mo-Fe_CF"/>
</dbReference>
<keyword evidence="5 6" id="KW-0535">Nitrogen fixation</keyword>
<evidence type="ECO:0000256" key="4">
    <source>
        <dbReference type="ARBA" id="ARBA00013282"/>
    </source>
</evidence>
<dbReference type="InterPro" id="IPR000318">
    <property type="entry name" value="Nase_comp1_CS"/>
</dbReference>
<protein>
    <recommendedName>
        <fullName evidence="4">Nitrogenase iron-molybdenum cofactor biosynthesis protein NifN</fullName>
    </recommendedName>
</protein>
<reference evidence="9" key="1">
    <citation type="journal article" date="2019" name="Int. J. Syst. Evol. Microbiol.">
        <title>The Global Catalogue of Microorganisms (GCM) 10K type strain sequencing project: providing services to taxonomists for standard genome sequencing and annotation.</title>
        <authorList>
            <consortium name="The Broad Institute Genomics Platform"/>
            <consortium name="The Broad Institute Genome Sequencing Center for Infectious Disease"/>
            <person name="Wu L."/>
            <person name="Ma J."/>
        </authorList>
    </citation>
    <scope>NUCLEOTIDE SEQUENCE [LARGE SCALE GENOMIC DNA]</scope>
    <source>
        <strain evidence="9">NBRC 102407</strain>
    </source>
</reference>
<evidence type="ECO:0000256" key="6">
    <source>
        <dbReference type="RuleBase" id="RU004021"/>
    </source>
</evidence>
<comment type="function">
    <text evidence="1">This protein may play a role in the biosynthesis of the prosthetic group of nitrogenase (FeMo cofactor).</text>
</comment>
<dbReference type="CDD" id="cd01966">
    <property type="entry name" value="Nitrogenase_NifN_1"/>
    <property type="match status" value="1"/>
</dbReference>
<organism evidence="8 9">
    <name type="scientific">Zoogloea oryzae</name>
    <dbReference type="NCBI Taxonomy" id="310767"/>
    <lineage>
        <taxon>Bacteria</taxon>
        <taxon>Pseudomonadati</taxon>
        <taxon>Pseudomonadota</taxon>
        <taxon>Betaproteobacteria</taxon>
        <taxon>Rhodocyclales</taxon>
        <taxon>Zoogloeaceae</taxon>
        <taxon>Zoogloea</taxon>
    </lineage>
</organism>
<dbReference type="SUPFAM" id="SSF53807">
    <property type="entry name" value="Helical backbone' metal receptor"/>
    <property type="match status" value="1"/>
</dbReference>
<proteinExistence type="inferred from homology"/>
<evidence type="ECO:0000256" key="5">
    <source>
        <dbReference type="ARBA" id="ARBA00023231"/>
    </source>
</evidence>
<dbReference type="RefSeq" id="WP_284187006.1">
    <property type="nucleotide sequence ID" value="NZ_BSPX01000010.1"/>
</dbReference>
<dbReference type="PROSITE" id="PS00699">
    <property type="entry name" value="NITROGENASE_1_1"/>
    <property type="match status" value="1"/>
</dbReference>
<evidence type="ECO:0000313" key="9">
    <source>
        <dbReference type="Proteomes" id="UP001157167"/>
    </source>
</evidence>
<dbReference type="InterPro" id="IPR050152">
    <property type="entry name" value="ChlB/BchB/BchZ"/>
</dbReference>
<accession>A0ABQ6F9H4</accession>
<dbReference type="InterPro" id="IPR000510">
    <property type="entry name" value="Nase/OxRdtase_comp1"/>
</dbReference>
<sequence length="465" mass="49718">MAEIVHSKKALAVNPLKVSQPVGASLAFLGLGRSLPLMHGSQGCTAFGKVFFVRHFREPIPLQTTAMDQVASIMGADDNVVEGLRVLSEKSKPDVIGLVTTGLSETQGTDIRRTVRIFREKHPEYAGVAVVPVNTPDYVGCLESGYALAVESMIDVLVPEGRSAGRRPKQVNVLASGMLTPGDIEAIREWIEAFGLRAVVLPDIGDSLDGHLTDAEFSSLTIGGTPRAEIEIMGESAATLVVGPSLFKAADLLHARTGVPDYRFAGLMGLEDCDAFTQALADISGQPVPARIDRWRAQLQDAMVDCHFMLGFARVALAADPDLLGMQATFLTGMGAEIVAAVSPAKHESLALLPVPKIVIGDLEDLEKDARAGGAQVIVANSHAAGTAERLGLPLMRAGFPQYDQVGGYARTWVGYRGTRQALFDFANLMLRQHHELEPYQSIYRAEPRLGDNHGAPSSATGLVH</sequence>